<feature type="domain" description="GH16" evidence="2">
    <location>
        <begin position="36"/>
        <end position="85"/>
    </location>
</feature>
<dbReference type="GO" id="GO:0004553">
    <property type="term" value="F:hydrolase activity, hydrolyzing O-glycosyl compounds"/>
    <property type="evidence" value="ECO:0007669"/>
    <property type="project" value="InterPro"/>
</dbReference>
<evidence type="ECO:0000259" key="2">
    <source>
        <dbReference type="Pfam" id="PF00722"/>
    </source>
</evidence>
<dbReference type="GO" id="GO:0005975">
    <property type="term" value="P:carbohydrate metabolic process"/>
    <property type="evidence" value="ECO:0007669"/>
    <property type="project" value="InterPro"/>
</dbReference>
<feature type="chain" id="PRO_5002971498" description="GH16 domain-containing protein" evidence="1">
    <location>
        <begin position="25"/>
        <end position="95"/>
    </location>
</feature>
<evidence type="ECO:0000256" key="1">
    <source>
        <dbReference type="SAM" id="SignalP"/>
    </source>
</evidence>
<dbReference type="CAZy" id="GH16">
    <property type="family name" value="Glycoside Hydrolase Family 16"/>
</dbReference>
<evidence type="ECO:0000313" key="3">
    <source>
        <dbReference type="EMBL" id="ACU21166.1"/>
    </source>
</evidence>
<feature type="signal peptide" evidence="1">
    <location>
        <begin position="1"/>
        <end position="24"/>
    </location>
</feature>
<dbReference type="EMBL" id="BT096980">
    <property type="protein sequence ID" value="ACU21166.1"/>
    <property type="molecule type" value="mRNA"/>
</dbReference>
<dbReference type="ExpressionAtlas" id="C6TH64">
    <property type="expression patterns" value="baseline and differential"/>
</dbReference>
<reference evidence="3" key="1">
    <citation type="submission" date="2009-08" db="EMBL/GenBank/DDBJ databases">
        <authorList>
            <person name="Cheung F."/>
            <person name="Xiao Y."/>
            <person name="Chan A."/>
            <person name="Moskal W."/>
            <person name="Town C.D."/>
        </authorList>
    </citation>
    <scope>NUCLEOTIDE SEQUENCE</scope>
</reference>
<dbReference type="Gene3D" id="2.60.120.200">
    <property type="match status" value="1"/>
</dbReference>
<name>C6TH64_SOYBN</name>
<dbReference type="AlphaFoldDB" id="C6TH64"/>
<dbReference type="InterPro" id="IPR000757">
    <property type="entry name" value="Beta-glucanase-like"/>
</dbReference>
<keyword evidence="1" id="KW-0732">Signal</keyword>
<protein>
    <recommendedName>
        <fullName evidence="2">GH16 domain-containing protein</fullName>
    </recommendedName>
</protein>
<organism evidence="3">
    <name type="scientific">Glycine max</name>
    <name type="common">Soybean</name>
    <name type="synonym">Glycine hispida</name>
    <dbReference type="NCBI Taxonomy" id="3847"/>
    <lineage>
        <taxon>Eukaryota</taxon>
        <taxon>Viridiplantae</taxon>
        <taxon>Streptophyta</taxon>
        <taxon>Embryophyta</taxon>
        <taxon>Tracheophyta</taxon>
        <taxon>Spermatophyta</taxon>
        <taxon>Magnoliopsida</taxon>
        <taxon>eudicotyledons</taxon>
        <taxon>Gunneridae</taxon>
        <taxon>Pentapetalae</taxon>
        <taxon>rosids</taxon>
        <taxon>fabids</taxon>
        <taxon>Fabales</taxon>
        <taxon>Fabaceae</taxon>
        <taxon>Papilionoideae</taxon>
        <taxon>50 kb inversion clade</taxon>
        <taxon>NPAAA clade</taxon>
        <taxon>indigoferoid/millettioid clade</taxon>
        <taxon>Phaseoleae</taxon>
        <taxon>Glycine</taxon>
        <taxon>Glycine subgen. Soja</taxon>
    </lineage>
</organism>
<sequence>MEGGHMGWFLFCCCFSLLFFHSSGSPRRNLPIIAFEDGYTPLFGDHNLAIHRDGKSVHLSLDERTGSGFVSHDLYLHGYFSASIMLPADYTASSF</sequence>
<proteinExistence type="evidence at transcript level"/>
<dbReference type="Pfam" id="PF00722">
    <property type="entry name" value="Glyco_hydro_16"/>
    <property type="match status" value="1"/>
</dbReference>
<accession>C6TH64</accession>